<dbReference type="AlphaFoldDB" id="A0A2R8B328"/>
<reference evidence="1 2" key="1">
    <citation type="submission" date="2018-03" db="EMBL/GenBank/DDBJ databases">
        <authorList>
            <person name="Keele B.F."/>
        </authorList>
    </citation>
    <scope>NUCLEOTIDE SEQUENCE [LARGE SCALE GENOMIC DNA]</scope>
    <source>
        <strain evidence="1 2">CECT 8626</strain>
    </source>
</reference>
<dbReference type="OrthoDB" id="7875812at2"/>
<protein>
    <submittedName>
        <fullName evidence="1">Uncharacterized protein</fullName>
    </submittedName>
</protein>
<gene>
    <name evidence="1" type="ORF">DEA8626_00575</name>
</gene>
<accession>A0A2R8B328</accession>
<name>A0A2R8B328_9RHOB</name>
<proteinExistence type="predicted"/>
<dbReference type="Proteomes" id="UP000244924">
    <property type="component" value="Unassembled WGS sequence"/>
</dbReference>
<sequence length="93" mass="10651">MTVSNELIERLSTETGRRLSERARNGRRRALSRHAHFCVTITVDGQNTHDVYFEDTPTLGDIFDRIGPGVYIVAVTMKRRPLRERLRLALAAE</sequence>
<organism evidence="1 2">
    <name type="scientific">Albidovulum aquaemixtae</name>
    <dbReference type="NCBI Taxonomy" id="1542388"/>
    <lineage>
        <taxon>Bacteria</taxon>
        <taxon>Pseudomonadati</taxon>
        <taxon>Pseudomonadota</taxon>
        <taxon>Alphaproteobacteria</taxon>
        <taxon>Rhodobacterales</taxon>
        <taxon>Paracoccaceae</taxon>
        <taxon>Albidovulum</taxon>
    </lineage>
</organism>
<evidence type="ECO:0000313" key="2">
    <source>
        <dbReference type="Proteomes" id="UP000244924"/>
    </source>
</evidence>
<dbReference type="EMBL" id="OMOQ01000001">
    <property type="protein sequence ID" value="SPH17061.1"/>
    <property type="molecule type" value="Genomic_DNA"/>
</dbReference>
<keyword evidence="2" id="KW-1185">Reference proteome</keyword>
<evidence type="ECO:0000313" key="1">
    <source>
        <dbReference type="EMBL" id="SPH17061.1"/>
    </source>
</evidence>
<dbReference type="RefSeq" id="WP_146188826.1">
    <property type="nucleotide sequence ID" value="NZ_OMOQ01000001.1"/>
</dbReference>